<feature type="transmembrane region" description="Helical" evidence="1">
    <location>
        <begin position="266"/>
        <end position="298"/>
    </location>
</feature>
<evidence type="ECO:0000313" key="2">
    <source>
        <dbReference type="EMBL" id="KAK4209596.1"/>
    </source>
</evidence>
<organism evidence="2 3">
    <name type="scientific">Rhypophila decipiens</name>
    <dbReference type="NCBI Taxonomy" id="261697"/>
    <lineage>
        <taxon>Eukaryota</taxon>
        <taxon>Fungi</taxon>
        <taxon>Dikarya</taxon>
        <taxon>Ascomycota</taxon>
        <taxon>Pezizomycotina</taxon>
        <taxon>Sordariomycetes</taxon>
        <taxon>Sordariomycetidae</taxon>
        <taxon>Sordariales</taxon>
        <taxon>Naviculisporaceae</taxon>
        <taxon>Rhypophila</taxon>
    </lineage>
</organism>
<reference evidence="2" key="1">
    <citation type="journal article" date="2023" name="Mol. Phylogenet. Evol.">
        <title>Genome-scale phylogeny and comparative genomics of the fungal order Sordariales.</title>
        <authorList>
            <person name="Hensen N."/>
            <person name="Bonometti L."/>
            <person name="Westerberg I."/>
            <person name="Brannstrom I.O."/>
            <person name="Guillou S."/>
            <person name="Cros-Aarteil S."/>
            <person name="Calhoun S."/>
            <person name="Haridas S."/>
            <person name="Kuo A."/>
            <person name="Mondo S."/>
            <person name="Pangilinan J."/>
            <person name="Riley R."/>
            <person name="LaButti K."/>
            <person name="Andreopoulos B."/>
            <person name="Lipzen A."/>
            <person name="Chen C."/>
            <person name="Yan M."/>
            <person name="Daum C."/>
            <person name="Ng V."/>
            <person name="Clum A."/>
            <person name="Steindorff A."/>
            <person name="Ohm R.A."/>
            <person name="Martin F."/>
            <person name="Silar P."/>
            <person name="Natvig D.O."/>
            <person name="Lalanne C."/>
            <person name="Gautier V."/>
            <person name="Ament-Velasquez S.L."/>
            <person name="Kruys A."/>
            <person name="Hutchinson M.I."/>
            <person name="Powell A.J."/>
            <person name="Barry K."/>
            <person name="Miller A.N."/>
            <person name="Grigoriev I.V."/>
            <person name="Debuchy R."/>
            <person name="Gladieux P."/>
            <person name="Hiltunen Thoren M."/>
            <person name="Johannesson H."/>
        </authorList>
    </citation>
    <scope>NUCLEOTIDE SEQUENCE</scope>
    <source>
        <strain evidence="2">PSN293</strain>
    </source>
</reference>
<feature type="transmembrane region" description="Helical" evidence="1">
    <location>
        <begin position="154"/>
        <end position="175"/>
    </location>
</feature>
<keyword evidence="1" id="KW-1133">Transmembrane helix</keyword>
<dbReference type="EMBL" id="MU858199">
    <property type="protein sequence ID" value="KAK4209596.1"/>
    <property type="molecule type" value="Genomic_DNA"/>
</dbReference>
<keyword evidence="1" id="KW-0472">Membrane</keyword>
<dbReference type="Proteomes" id="UP001301769">
    <property type="component" value="Unassembled WGS sequence"/>
</dbReference>
<feature type="transmembrane region" description="Helical" evidence="1">
    <location>
        <begin position="181"/>
        <end position="204"/>
    </location>
</feature>
<evidence type="ECO:0000313" key="3">
    <source>
        <dbReference type="Proteomes" id="UP001301769"/>
    </source>
</evidence>
<feature type="transmembrane region" description="Helical" evidence="1">
    <location>
        <begin position="96"/>
        <end position="117"/>
    </location>
</feature>
<name>A0AAN6Y1F3_9PEZI</name>
<proteinExistence type="predicted"/>
<reference evidence="2" key="2">
    <citation type="submission" date="2023-05" db="EMBL/GenBank/DDBJ databases">
        <authorList>
            <consortium name="Lawrence Berkeley National Laboratory"/>
            <person name="Steindorff A."/>
            <person name="Hensen N."/>
            <person name="Bonometti L."/>
            <person name="Westerberg I."/>
            <person name="Brannstrom I.O."/>
            <person name="Guillou S."/>
            <person name="Cros-Aarteil S."/>
            <person name="Calhoun S."/>
            <person name="Haridas S."/>
            <person name="Kuo A."/>
            <person name="Mondo S."/>
            <person name="Pangilinan J."/>
            <person name="Riley R."/>
            <person name="Labutti K."/>
            <person name="Andreopoulos B."/>
            <person name="Lipzen A."/>
            <person name="Chen C."/>
            <person name="Yanf M."/>
            <person name="Daum C."/>
            <person name="Ng V."/>
            <person name="Clum A."/>
            <person name="Ohm R."/>
            <person name="Martin F."/>
            <person name="Silar P."/>
            <person name="Natvig D."/>
            <person name="Lalanne C."/>
            <person name="Gautier V."/>
            <person name="Ament-Velasquez S.L."/>
            <person name="Kruys A."/>
            <person name="Hutchinson M.I."/>
            <person name="Powell A.J."/>
            <person name="Barry K."/>
            <person name="Miller A.N."/>
            <person name="Grigoriev I.V."/>
            <person name="Debuchy R."/>
            <person name="Gladieux P."/>
            <person name="Thoren M.H."/>
            <person name="Johannesson H."/>
        </authorList>
    </citation>
    <scope>NUCLEOTIDE SEQUENCE</scope>
    <source>
        <strain evidence="2">PSN293</strain>
    </source>
</reference>
<evidence type="ECO:0000256" key="1">
    <source>
        <dbReference type="SAM" id="Phobius"/>
    </source>
</evidence>
<dbReference type="AlphaFoldDB" id="A0AAN6Y1F3"/>
<keyword evidence="3" id="KW-1185">Reference proteome</keyword>
<sequence length="436" mass="48334">MSGSEILPLLTYPHHTHIRNSSTSPAQFIPSSSVTYPEQQSWIGWMDWKKRLPMEWLDRFLGINFDGYWSDIECHKEVCEKLHWEGNADLAGVGMVASYIIEMALTTAFVLGVGLLLSARALTTDSAVLDSLFIDPKDTSTKCFSNALQTSVGVFWDTALMFAITIIIAGVTVSWHNSSSYYTMFFASLSSNLATAAVVVVWPLYLPNCRHITYRWAALCVVCMGNAAIATNYWLTGPDSGARAQDIHLSYDWTCLSMRVHHGIQFWPHAVLLVPAFVASLVPITLLAGYILTAILVIQRKIRGLPSPSLDSPVFTTVSIATVFILPGICITMFTLMWVSLAFLIKHRGIVAGVAGPSLQEGYWSFGQILALATWVPTLVDFFAIWKVGLFVALASGLSRLMLILVRPYQDDHIPTSTRNRAFTRYPGQAKDDIQQ</sequence>
<comment type="caution">
    <text evidence="2">The sequence shown here is derived from an EMBL/GenBank/DDBJ whole genome shotgun (WGS) entry which is preliminary data.</text>
</comment>
<accession>A0AAN6Y1F3</accession>
<feature type="transmembrane region" description="Helical" evidence="1">
    <location>
        <begin position="216"/>
        <end position="235"/>
    </location>
</feature>
<feature type="transmembrane region" description="Helical" evidence="1">
    <location>
        <begin position="365"/>
        <end position="398"/>
    </location>
</feature>
<feature type="transmembrane region" description="Helical" evidence="1">
    <location>
        <begin position="318"/>
        <end position="345"/>
    </location>
</feature>
<gene>
    <name evidence="2" type="ORF">QBC37DRAFT_430074</name>
</gene>
<protein>
    <submittedName>
        <fullName evidence="2">Uncharacterized protein</fullName>
    </submittedName>
</protein>
<keyword evidence="1" id="KW-0812">Transmembrane</keyword>